<dbReference type="RefSeq" id="WP_259036327.1">
    <property type="nucleotide sequence ID" value="NZ_JAJISC010000004.1"/>
</dbReference>
<dbReference type="EMBL" id="JAJISC010000004">
    <property type="protein sequence ID" value="MCS2609831.1"/>
    <property type="molecule type" value="Genomic_DNA"/>
</dbReference>
<comment type="similarity">
    <text evidence="1">Belongs to the esterase D family.</text>
</comment>
<dbReference type="InterPro" id="IPR029058">
    <property type="entry name" value="AB_hydrolase_fold"/>
</dbReference>
<keyword evidence="4" id="KW-0732">Signal</keyword>
<dbReference type="Pfam" id="PF00756">
    <property type="entry name" value="Esterase"/>
    <property type="match status" value="1"/>
</dbReference>
<accession>A0ABT2EE22</accession>
<evidence type="ECO:0000256" key="1">
    <source>
        <dbReference type="ARBA" id="ARBA00005622"/>
    </source>
</evidence>
<feature type="signal peptide" evidence="4">
    <location>
        <begin position="1"/>
        <end position="26"/>
    </location>
</feature>
<sequence>MLRRRFLLAAACTPFAAICLPTASVAQPASPTSTPPQRPRWDQPIGPTVADEPSDYYAFERLTFDSLDGERHYRVYLGVPRKPAPPEGYPVIYMLDGNAAMDTLSDQDLAELYADNPPVLVGIGYEVPSRHDVVARAFDYTPPVLNADGSVDTNIEYRGRPGGGADLFLDVIQNSIRPAIEARVQLDPTRQTLWGHSFGGLFTLYTLITRPRMFQRYVAGDPSVGREDDALLQRAKSFHAAEAPAATVRILVGRGRAEAPETPVEEPVSTPPPGREATFALVNRLAEEGMDITFQAYPSQSHGQLFATSLRPALALAAQRP</sequence>
<dbReference type="SUPFAM" id="SSF53474">
    <property type="entry name" value="alpha/beta-Hydrolases"/>
    <property type="match status" value="1"/>
</dbReference>
<dbReference type="InterPro" id="IPR052558">
    <property type="entry name" value="Siderophore_Hydrolase_D"/>
</dbReference>
<name>A0ABT2EE22_9GAMM</name>
<dbReference type="Gene3D" id="3.40.50.1820">
    <property type="entry name" value="alpha/beta hydrolase"/>
    <property type="match status" value="1"/>
</dbReference>
<dbReference type="PANTHER" id="PTHR40841">
    <property type="entry name" value="SIDEROPHORE TRIACETYLFUSARININE C ESTERASE"/>
    <property type="match status" value="1"/>
</dbReference>
<protein>
    <recommendedName>
        <fullName evidence="7">Alpha/beta hydrolase</fullName>
    </recommendedName>
</protein>
<dbReference type="PANTHER" id="PTHR40841:SF2">
    <property type="entry name" value="SIDEROPHORE-DEGRADING ESTERASE (EUROFUNG)"/>
    <property type="match status" value="1"/>
</dbReference>
<feature type="region of interest" description="Disordered" evidence="3">
    <location>
        <begin position="26"/>
        <end position="50"/>
    </location>
</feature>
<gene>
    <name evidence="5" type="ORF">LLY24_10955</name>
</gene>
<proteinExistence type="inferred from homology"/>
<dbReference type="InterPro" id="IPR000801">
    <property type="entry name" value="Esterase-like"/>
</dbReference>
<organism evidence="5 6">
    <name type="scientific">Halomonas dongshanensis</name>
    <dbReference type="NCBI Taxonomy" id="2890835"/>
    <lineage>
        <taxon>Bacteria</taxon>
        <taxon>Pseudomonadati</taxon>
        <taxon>Pseudomonadota</taxon>
        <taxon>Gammaproteobacteria</taxon>
        <taxon>Oceanospirillales</taxon>
        <taxon>Halomonadaceae</taxon>
        <taxon>Halomonas</taxon>
    </lineage>
</organism>
<keyword evidence="2" id="KW-0378">Hydrolase</keyword>
<evidence type="ECO:0000256" key="2">
    <source>
        <dbReference type="ARBA" id="ARBA00022801"/>
    </source>
</evidence>
<evidence type="ECO:0000256" key="4">
    <source>
        <dbReference type="SAM" id="SignalP"/>
    </source>
</evidence>
<feature type="chain" id="PRO_5045602797" description="Alpha/beta hydrolase" evidence="4">
    <location>
        <begin position="27"/>
        <end position="321"/>
    </location>
</feature>
<dbReference type="Proteomes" id="UP001165542">
    <property type="component" value="Unassembled WGS sequence"/>
</dbReference>
<evidence type="ECO:0000256" key="3">
    <source>
        <dbReference type="SAM" id="MobiDB-lite"/>
    </source>
</evidence>
<evidence type="ECO:0000313" key="5">
    <source>
        <dbReference type="EMBL" id="MCS2609831.1"/>
    </source>
</evidence>
<keyword evidence="6" id="KW-1185">Reference proteome</keyword>
<evidence type="ECO:0000313" key="6">
    <source>
        <dbReference type="Proteomes" id="UP001165542"/>
    </source>
</evidence>
<comment type="caution">
    <text evidence="5">The sequence shown here is derived from an EMBL/GenBank/DDBJ whole genome shotgun (WGS) entry which is preliminary data.</text>
</comment>
<reference evidence="5" key="1">
    <citation type="submission" date="2021-11" db="EMBL/GenBank/DDBJ databases">
        <title>Halomonas sp., isolated from a coastal aquaculture zone in Dongshan Bay.</title>
        <authorList>
            <person name="Lin W."/>
        </authorList>
    </citation>
    <scope>NUCLEOTIDE SEQUENCE</scope>
    <source>
        <strain evidence="5">Yzlin-01</strain>
    </source>
</reference>
<evidence type="ECO:0008006" key="7">
    <source>
        <dbReference type="Google" id="ProtNLM"/>
    </source>
</evidence>